<dbReference type="RefSeq" id="WP_121847660.1">
    <property type="nucleotide sequence ID" value="NZ_CP032050.1"/>
</dbReference>
<dbReference type="Proteomes" id="UP000276309">
    <property type="component" value="Chromosome"/>
</dbReference>
<evidence type="ECO:0000313" key="3">
    <source>
        <dbReference type="Proteomes" id="UP000276309"/>
    </source>
</evidence>
<evidence type="ECO:0000256" key="1">
    <source>
        <dbReference type="SAM" id="SignalP"/>
    </source>
</evidence>
<keyword evidence="3" id="KW-1185">Reference proteome</keyword>
<dbReference type="EMBL" id="CP032050">
    <property type="protein sequence ID" value="AYN66608.1"/>
    <property type="molecule type" value="Genomic_DNA"/>
</dbReference>
<protein>
    <submittedName>
        <fullName evidence="2">Uncharacterized protein</fullName>
    </submittedName>
</protein>
<name>A0A3G2L302_9FLAO</name>
<organism evidence="2 3">
    <name type="scientific">Euzebyella marina</name>
    <dbReference type="NCBI Taxonomy" id="1761453"/>
    <lineage>
        <taxon>Bacteria</taxon>
        <taxon>Pseudomonadati</taxon>
        <taxon>Bacteroidota</taxon>
        <taxon>Flavobacteriia</taxon>
        <taxon>Flavobacteriales</taxon>
        <taxon>Flavobacteriaceae</taxon>
        <taxon>Euzebyella</taxon>
    </lineage>
</organism>
<reference evidence="2 3" key="1">
    <citation type="submission" date="2018-08" db="EMBL/GenBank/DDBJ databases">
        <title>The reduced genetic potential of extracellular carbohydrate catabolism in Euzebyella marina RN62, a Flavobacteriia bacterium isolated from the hadal water.</title>
        <authorList>
            <person name="Xue C."/>
        </authorList>
    </citation>
    <scope>NUCLEOTIDE SEQUENCE [LARGE SCALE GENOMIC DNA]</scope>
    <source>
        <strain evidence="2 3">RN62</strain>
    </source>
</reference>
<keyword evidence="1" id="KW-0732">Signal</keyword>
<gene>
    <name evidence="2" type="ORF">D1013_04005</name>
</gene>
<dbReference type="KEGG" id="emar:D1013_04005"/>
<feature type="signal peptide" evidence="1">
    <location>
        <begin position="1"/>
        <end position="18"/>
    </location>
</feature>
<accession>A0A3G2L302</accession>
<feature type="chain" id="PRO_5018284146" evidence="1">
    <location>
        <begin position="19"/>
        <end position="236"/>
    </location>
</feature>
<evidence type="ECO:0000313" key="2">
    <source>
        <dbReference type="EMBL" id="AYN66608.1"/>
    </source>
</evidence>
<sequence length="236" mass="27032">MKNLIYLLVFHIIGTAWAQTIGNGDGISTDIQAGIVMREVDIQGSPYLNEVYKKGETIINGKSRTSALMRYDAYHDAVEILDENRKARKLLRRPSIKAVFDGKTYEVLEYKEGKQVKMGYFNSLNQGHTQLLFKPKKKFVQAEKPENGYDDYDPPVYKDISAYFIRKGDQSATMIKLNKKGLLKALNDQEALLKKFIKKHSLDLKKETHAIRLIQYYNSINKTTERLIDFNSTAVG</sequence>
<dbReference type="AlphaFoldDB" id="A0A3G2L302"/>
<proteinExistence type="predicted"/>
<dbReference type="OrthoDB" id="1160165at2"/>